<dbReference type="GO" id="GO:0005829">
    <property type="term" value="C:cytosol"/>
    <property type="evidence" value="ECO:0007669"/>
    <property type="project" value="TreeGrafter"/>
</dbReference>
<dbReference type="Gene3D" id="2.20.70.10">
    <property type="match status" value="1"/>
</dbReference>
<dbReference type="GO" id="GO:0060255">
    <property type="term" value="P:regulation of macromolecule metabolic process"/>
    <property type="evidence" value="ECO:0007669"/>
    <property type="project" value="UniProtKB-ARBA"/>
</dbReference>
<keyword evidence="2 4" id="KW-0697">Rotamase</keyword>
<dbReference type="PANTHER" id="PTHR10657:SF4">
    <property type="entry name" value="PEPTIDYL-PROLYL CIS-TRANS ISOMERASE-RELATED"/>
    <property type="match status" value="1"/>
</dbReference>
<evidence type="ECO:0000256" key="5">
    <source>
        <dbReference type="RuleBase" id="RU363014"/>
    </source>
</evidence>
<name>A0A9W8BJ14_9FUNG</name>
<dbReference type="SUPFAM" id="SSF54534">
    <property type="entry name" value="FKBP-like"/>
    <property type="match status" value="1"/>
</dbReference>
<comment type="caution">
    <text evidence="8">The sequence shown here is derived from an EMBL/GenBank/DDBJ whole genome shotgun (WGS) entry which is preliminary data.</text>
</comment>
<dbReference type="GO" id="GO:0003755">
    <property type="term" value="F:peptidyl-prolyl cis-trans isomerase activity"/>
    <property type="evidence" value="ECO:0007669"/>
    <property type="project" value="UniProtKB-UniRule"/>
</dbReference>
<dbReference type="EMBL" id="JANBQF010000002">
    <property type="protein sequence ID" value="KAJ2008633.1"/>
    <property type="molecule type" value="Genomic_DNA"/>
</dbReference>
<dbReference type="OrthoDB" id="2530521at2759"/>
<evidence type="ECO:0000259" key="7">
    <source>
        <dbReference type="PROSITE" id="PS50198"/>
    </source>
</evidence>
<keyword evidence="3 4" id="KW-0413">Isomerase</keyword>
<evidence type="ECO:0000313" key="8">
    <source>
        <dbReference type="EMBL" id="KAJ2008633.1"/>
    </source>
</evidence>
<feature type="domain" description="PpiC" evidence="7">
    <location>
        <begin position="44"/>
        <end position="170"/>
    </location>
</feature>
<sequence>MGEGARSALPPNWEVRTSKSRGIDYYYNTVTRESRWDAPSGDEASKMRASHILAKHIKSRKPSSWREDTITRTPEEAIERVLGFREEIMEEPSDEELTPEQLLERRKAMFADLASSESDCSSAKRGGDLGWFDRGQMQPAFEKGVLALEINEISEPVLTDSGCHIILRTG</sequence>
<dbReference type="PROSITE" id="PS01096">
    <property type="entry name" value="PPIC_PPIASE_1"/>
    <property type="match status" value="1"/>
</dbReference>
<dbReference type="PROSITE" id="PS50020">
    <property type="entry name" value="WW_DOMAIN_2"/>
    <property type="match status" value="1"/>
</dbReference>
<dbReference type="FunFam" id="3.10.50.40:FF:000010">
    <property type="entry name" value="Peptidyl-prolyl cis-trans isomerase Pin1"/>
    <property type="match status" value="1"/>
</dbReference>
<evidence type="ECO:0000256" key="1">
    <source>
        <dbReference type="ARBA" id="ARBA00000971"/>
    </source>
</evidence>
<accession>A0A9W8BJ14</accession>
<dbReference type="InterPro" id="IPR051370">
    <property type="entry name" value="PPIase_Pin1"/>
</dbReference>
<comment type="catalytic activity">
    <reaction evidence="1 5">
        <text>[protein]-peptidylproline (omega=180) = [protein]-peptidylproline (omega=0)</text>
        <dbReference type="Rhea" id="RHEA:16237"/>
        <dbReference type="Rhea" id="RHEA-COMP:10747"/>
        <dbReference type="Rhea" id="RHEA-COMP:10748"/>
        <dbReference type="ChEBI" id="CHEBI:83833"/>
        <dbReference type="ChEBI" id="CHEBI:83834"/>
        <dbReference type="EC" id="5.2.1.8"/>
    </reaction>
</comment>
<organism evidence="8 9">
    <name type="scientific">Coemansia thaxteri</name>
    <dbReference type="NCBI Taxonomy" id="2663907"/>
    <lineage>
        <taxon>Eukaryota</taxon>
        <taxon>Fungi</taxon>
        <taxon>Fungi incertae sedis</taxon>
        <taxon>Zoopagomycota</taxon>
        <taxon>Kickxellomycotina</taxon>
        <taxon>Kickxellomycetes</taxon>
        <taxon>Kickxellales</taxon>
        <taxon>Kickxellaceae</taxon>
        <taxon>Coemansia</taxon>
    </lineage>
</organism>
<gene>
    <name evidence="8" type="primary">PIN1</name>
    <name evidence="8" type="ORF">H4R26_000114</name>
</gene>
<evidence type="ECO:0000259" key="6">
    <source>
        <dbReference type="PROSITE" id="PS50020"/>
    </source>
</evidence>
<reference evidence="8" key="1">
    <citation type="submission" date="2022-07" db="EMBL/GenBank/DDBJ databases">
        <title>Phylogenomic reconstructions and comparative analyses of Kickxellomycotina fungi.</title>
        <authorList>
            <person name="Reynolds N.K."/>
            <person name="Stajich J.E."/>
            <person name="Barry K."/>
            <person name="Grigoriev I.V."/>
            <person name="Crous P."/>
            <person name="Smith M.E."/>
        </authorList>
    </citation>
    <scope>NUCLEOTIDE SEQUENCE</scope>
    <source>
        <strain evidence="8">IMI 214461</strain>
    </source>
</reference>
<dbReference type="SMART" id="SM00456">
    <property type="entry name" value="WW"/>
    <property type="match status" value="1"/>
</dbReference>
<dbReference type="InterPro" id="IPR023058">
    <property type="entry name" value="PPIase_PpiC_CS"/>
</dbReference>
<dbReference type="SUPFAM" id="SSF51045">
    <property type="entry name" value="WW domain"/>
    <property type="match status" value="1"/>
</dbReference>
<dbReference type="InterPro" id="IPR046357">
    <property type="entry name" value="PPIase_dom_sf"/>
</dbReference>
<dbReference type="EC" id="5.2.1.8" evidence="5"/>
<dbReference type="CDD" id="cd00201">
    <property type="entry name" value="WW"/>
    <property type="match status" value="1"/>
</dbReference>
<evidence type="ECO:0000256" key="2">
    <source>
        <dbReference type="ARBA" id="ARBA00023110"/>
    </source>
</evidence>
<dbReference type="Pfam" id="PF00639">
    <property type="entry name" value="Rotamase"/>
    <property type="match status" value="1"/>
</dbReference>
<keyword evidence="9" id="KW-1185">Reference proteome</keyword>
<dbReference type="Gene3D" id="3.10.50.40">
    <property type="match status" value="1"/>
</dbReference>
<evidence type="ECO:0000313" key="9">
    <source>
        <dbReference type="Proteomes" id="UP001150907"/>
    </source>
</evidence>
<evidence type="ECO:0000256" key="3">
    <source>
        <dbReference type="ARBA" id="ARBA00023235"/>
    </source>
</evidence>
<dbReference type="GO" id="GO:0080090">
    <property type="term" value="P:regulation of primary metabolic process"/>
    <property type="evidence" value="ECO:0007669"/>
    <property type="project" value="UniProtKB-ARBA"/>
</dbReference>
<dbReference type="PANTHER" id="PTHR10657">
    <property type="entry name" value="PEPTIDYL-PROLYL CIS-TRANS ISOMERASE"/>
    <property type="match status" value="1"/>
</dbReference>
<dbReference type="PROSITE" id="PS50198">
    <property type="entry name" value="PPIC_PPIASE_2"/>
    <property type="match status" value="1"/>
</dbReference>
<dbReference type="Pfam" id="PF00397">
    <property type="entry name" value="WW"/>
    <property type="match status" value="1"/>
</dbReference>
<dbReference type="InterPro" id="IPR036020">
    <property type="entry name" value="WW_dom_sf"/>
</dbReference>
<evidence type="ECO:0000256" key="4">
    <source>
        <dbReference type="PROSITE-ProRule" id="PRU00278"/>
    </source>
</evidence>
<dbReference type="GO" id="GO:0005634">
    <property type="term" value="C:nucleus"/>
    <property type="evidence" value="ECO:0007669"/>
    <property type="project" value="TreeGrafter"/>
</dbReference>
<dbReference type="InterPro" id="IPR001202">
    <property type="entry name" value="WW_dom"/>
</dbReference>
<dbReference type="InterPro" id="IPR000297">
    <property type="entry name" value="PPIase_PpiC"/>
</dbReference>
<proteinExistence type="predicted"/>
<dbReference type="AlphaFoldDB" id="A0A9W8BJ14"/>
<dbReference type="Proteomes" id="UP001150907">
    <property type="component" value="Unassembled WGS sequence"/>
</dbReference>
<protein>
    <recommendedName>
        <fullName evidence="5">Peptidyl-prolyl cis-trans isomerase</fullName>
        <ecNumber evidence="5">5.2.1.8</ecNumber>
    </recommendedName>
</protein>
<feature type="domain" description="WW" evidence="6">
    <location>
        <begin position="7"/>
        <end position="41"/>
    </location>
</feature>